<dbReference type="Gramene" id="Os01t0609700-01">
    <property type="protein sequence ID" value="Os01t0609700-01"/>
    <property type="gene ID" value="Os01g0609700"/>
</dbReference>
<evidence type="ECO:0000313" key="3">
    <source>
        <dbReference type="EMBL" id="BAF05454.1"/>
    </source>
</evidence>
<feature type="region of interest" description="Disordered" evidence="1">
    <location>
        <begin position="171"/>
        <end position="208"/>
    </location>
</feature>
<dbReference type="PANTHER" id="PTHR48179">
    <property type="entry name" value="OS08G0232201 PROTEIN"/>
    <property type="match status" value="1"/>
</dbReference>
<dbReference type="KEGG" id="dosa:Os01g0609700"/>
<feature type="region of interest" description="Disordered" evidence="1">
    <location>
        <begin position="1"/>
        <end position="23"/>
    </location>
</feature>
<reference evidence="4" key="6">
    <citation type="journal article" date="2008" name="Nucleic Acids Res.">
        <title>The rice annotation project database (RAP-DB): 2008 update.</title>
        <authorList>
            <consortium name="The rice annotation project (RAP)"/>
        </authorList>
    </citation>
    <scope>GENOME REANNOTATION</scope>
    <source>
        <strain evidence="4">cv. Nipponbare</strain>
    </source>
</reference>
<evidence type="ECO:0000256" key="1">
    <source>
        <dbReference type="SAM" id="MobiDB-lite"/>
    </source>
</evidence>
<reference evidence="3" key="5">
    <citation type="journal article" date="2008" name="Nucleic Acids Res.">
        <title>The Rice Annotation Project Database (RAP-DB): 2008 update.</title>
        <authorList>
            <consortium name="The Rice Annotation Project (RAP)"/>
            <person name="Tanaka T."/>
            <person name="Antonio B.A."/>
            <person name="Kikuchi S."/>
            <person name="Matsumoto T."/>
            <person name="Nagamura Y."/>
            <person name="Numa H."/>
            <person name="Sakai H."/>
            <person name="Wu J."/>
            <person name="Itoh T."/>
            <person name="Sasaki T."/>
            <person name="Aono R."/>
            <person name="Fujii Y."/>
            <person name="Habara T."/>
            <person name="Harada E."/>
            <person name="Kanno M."/>
            <person name="Kawahara Y."/>
            <person name="Kawashima H."/>
            <person name="Kubooka H."/>
            <person name="Matsuya A."/>
            <person name="Nakaoka H."/>
            <person name="Saichi N."/>
            <person name="Sanbonmatsu R."/>
            <person name="Sato Y."/>
            <person name="Shinso Y."/>
            <person name="Suzuki M."/>
            <person name="Takeda J."/>
            <person name="Tanino M."/>
            <person name="Todokoro F."/>
            <person name="Yamaguchi K."/>
            <person name="Yamamoto N."/>
            <person name="Yamasaki C."/>
            <person name="Imanishi T."/>
            <person name="Okido T."/>
            <person name="Tada M."/>
            <person name="Ikeo K."/>
            <person name="Tateno Y."/>
            <person name="Gojobori T."/>
            <person name="Lin Y.C."/>
            <person name="Wei F.J."/>
            <person name="Hsing Y.I."/>
            <person name="Zhao Q."/>
            <person name="Han B."/>
            <person name="Kramer M.R."/>
            <person name="McCombie R.W."/>
            <person name="Lonsdale D."/>
            <person name="O'Donovan C.C."/>
            <person name="Whitfield E.J."/>
            <person name="Apweiler R."/>
            <person name="Koyanagi K.O."/>
            <person name="Khurana J.P."/>
            <person name="Raghuvanshi S."/>
            <person name="Singh N.K."/>
            <person name="Tyagi A.K."/>
            <person name="Haberer G."/>
            <person name="Fujisawa M."/>
            <person name="Hosokawa S."/>
            <person name="Ito Y."/>
            <person name="Ikawa H."/>
            <person name="Shibata M."/>
            <person name="Yamamoto M."/>
            <person name="Bruskiewich R.M."/>
            <person name="Hoen D.R."/>
            <person name="Bureau TE."/>
            <person name="Namiki N."/>
            <person name="Ohyanagi H."/>
            <person name="Sakai Y."/>
            <person name="Nobushima S."/>
            <person name="Sakata K."/>
            <person name="Barrero R.A."/>
            <person name="Sato Y."/>
            <person name="Souvorov A."/>
            <person name="Smith-White B."/>
            <person name="Tatusova T."/>
            <person name="An S."/>
            <person name="An G."/>
            <person name="OOta S."/>
            <person name="Fuks G."/>
            <person name="Messing J."/>
            <person name="Christie K.R."/>
            <person name="Lieberherr D."/>
            <person name="Kim H."/>
            <person name="Zuccolo A."/>
            <person name="Wing R.A."/>
            <person name="Nobuta K."/>
            <person name="Green P.J."/>
            <person name="Lu C."/>
            <person name="Meyers BC."/>
            <person name="Chaparro C."/>
            <person name="Piegu B."/>
            <person name="Panaud O."/>
            <person name="Echeverria M."/>
        </authorList>
    </citation>
    <scope>NUCLEOTIDE SEQUENCE</scope>
</reference>
<accession>A0A0P0V578</accession>
<organism evidence="2">
    <name type="scientific">Oryza sativa subsp. japonica</name>
    <name type="common">Rice</name>
    <dbReference type="NCBI Taxonomy" id="39947"/>
    <lineage>
        <taxon>Eukaryota</taxon>
        <taxon>Viridiplantae</taxon>
        <taxon>Streptophyta</taxon>
        <taxon>Embryophyta</taxon>
        <taxon>Tracheophyta</taxon>
        <taxon>Spermatophyta</taxon>
        <taxon>Magnoliopsida</taxon>
        <taxon>Liliopsida</taxon>
        <taxon>Poales</taxon>
        <taxon>Poaceae</taxon>
        <taxon>BOP clade</taxon>
        <taxon>Oryzoideae</taxon>
        <taxon>Oryzeae</taxon>
        <taxon>Oryzinae</taxon>
        <taxon>Oryza</taxon>
        <taxon>Oryza sativa</taxon>
    </lineage>
</organism>
<reference evidence="3" key="7">
    <citation type="submission" date="2012-08" db="EMBL/GenBank/DDBJ databases">
        <title>Oryza sativa nipponbare(GA3) genomic DNA, chromosome 1.</title>
        <authorList>
            <consortium name="IRGSP(International Rice Genome Sequencing Project)"/>
        </authorList>
    </citation>
    <scope>NUCLEOTIDE SEQUENCE</scope>
</reference>
<dbReference type="PANTHER" id="PTHR48179:SF1">
    <property type="entry name" value="OS08G0232201 PROTEIN"/>
    <property type="match status" value="1"/>
</dbReference>
<gene>
    <name evidence="3" type="ordered locus">Os01g0609700</name>
    <name evidence="2" type="ORF">P0410E03.14</name>
</gene>
<dbReference type="EMBL" id="AP008207">
    <property type="protein sequence ID" value="BAF05454.1"/>
    <property type="molecule type" value="Genomic_DNA"/>
</dbReference>
<dbReference type="AlphaFoldDB" id="A0A0P0V578"/>
<protein>
    <submittedName>
        <fullName evidence="3">Os01g0609700 protein</fullName>
    </submittedName>
</protein>
<feature type="region of interest" description="Disordered" evidence="1">
    <location>
        <begin position="250"/>
        <end position="307"/>
    </location>
</feature>
<dbReference type="Proteomes" id="UP000817658">
    <property type="component" value="Chromosome 1"/>
</dbReference>
<feature type="compositionally biased region" description="Basic residues" evidence="1">
    <location>
        <begin position="256"/>
        <end position="270"/>
    </location>
</feature>
<feature type="compositionally biased region" description="Gly residues" evidence="1">
    <location>
        <begin position="196"/>
        <end position="208"/>
    </location>
</feature>
<dbReference type="Proteomes" id="UP000000763">
    <property type="component" value="Chromosome 1"/>
</dbReference>
<sequence length="325" mass="34191">MSAVDEEQQWGRGGGISDGGGPWLTSTPIRLWTGSDWGDRSSLPLPGTDLGPCRAQPCRAPAAVGRGQLLLLGARAALLLLLRSDEAVEVAVGLEADHEGAEAVLALHLALAEERDGLTEAAEARPHGEVVGRHGHGEGAAALEQLLHHALMALPRSTVVIGDLVLSLTAAPSSSRRGGRGDGDGGCRGRRKARGGETGMGAMGRGTGRGAMVGTAMVRLTAGAPCLHQRGGGAGLVPRSERVDGRRLRRQVGQERRRRVDPRRRQRAPRAIRPAPGANLAEVNNSERRRKRQGGGWKRDGSGISPILKNSSGMVINTQIIIAFF</sequence>
<name>A0A0P0V578_ORYSJ</name>
<reference evidence="3" key="8">
    <citation type="submission" date="2012-08" db="EMBL/GenBank/DDBJ databases">
        <title>The Second Rice Annotation Project Meeting (RAP2).</title>
        <authorList>
            <consortium name="The Rice Annotation Project (RAP)"/>
        </authorList>
    </citation>
    <scope>NUCLEOTIDE SEQUENCE</scope>
</reference>
<dbReference type="OMA" id="GAPCLHQ"/>
<evidence type="ECO:0000313" key="4">
    <source>
        <dbReference type="Proteomes" id="UP000000763"/>
    </source>
</evidence>
<feature type="compositionally biased region" description="Gly residues" evidence="1">
    <location>
        <begin position="11"/>
        <end position="22"/>
    </location>
</feature>
<reference evidence="3" key="3">
    <citation type="journal article" date="2006" name="Nucleic Acids Res.">
        <title>The Rice Annotation Project Database (RAP-DB): hub for Oryza sativa ssp. japonica genome information.</title>
        <authorList>
            <person name="Ohyanagi H."/>
            <person name="Tanaka T."/>
            <person name="Sakai H."/>
            <person name="Shigemoto Y."/>
            <person name="Yamaguchi K."/>
            <person name="Habara T."/>
            <person name="Fujii Y."/>
            <person name="Antonio B.A."/>
            <person name="Nagamura Y."/>
            <person name="Imanishi T."/>
            <person name="Ikeo K."/>
            <person name="Itoh T."/>
            <person name="Gojobori T."/>
            <person name="Sasaki T."/>
        </authorList>
    </citation>
    <scope>NUCLEOTIDE SEQUENCE</scope>
</reference>
<reference evidence="2" key="1">
    <citation type="journal article" date="2002" name="Nature">
        <title>The genome sequence and structure of rice chromosome 1.</title>
        <authorList>
            <person name="Sasaki T."/>
            <person name="Matsumoto T."/>
            <person name="Yamamoto K."/>
            <person name="Sakata K."/>
            <person name="Baba T."/>
            <person name="Katayose Y."/>
            <person name="Wu J."/>
            <person name="Niimura Y."/>
            <person name="Cheng Z."/>
            <person name="Nagamura Y."/>
            <person name="Antonio B.A."/>
            <person name="Kanamori H."/>
            <person name="Hosokawa S."/>
            <person name="Masukawa M."/>
            <person name="Arikawa K."/>
            <person name="Chiden Y."/>
            <person name="Hayashi M."/>
            <person name="Okamoto M."/>
            <person name="Ando T."/>
            <person name="Aoki H."/>
            <person name="Arita K."/>
            <person name="Hamada M."/>
            <person name="Harada C."/>
            <person name="Hijishita S."/>
            <person name="Honda M."/>
            <person name="Ichikawa Y."/>
            <person name="Idonuma A."/>
            <person name="Iijima M."/>
            <person name="Ikeda M."/>
            <person name="Ikeno M."/>
            <person name="Itoh S."/>
            <person name="Itoh T."/>
            <person name="Itoh Y."/>
            <person name="Itoh Y."/>
            <person name="Iwabuchi A."/>
            <person name="Kamiya K."/>
            <person name="Karasawa W."/>
            <person name="Katagiri S."/>
            <person name="Kikuta A."/>
            <person name="Kobayashi N."/>
            <person name="Kono I."/>
            <person name="Machita K."/>
            <person name="Maehara T."/>
            <person name="Mizuno H."/>
            <person name="Mizubayashi T."/>
            <person name="Mukai Y."/>
            <person name="Nagasaki H."/>
            <person name="Nakashima M."/>
            <person name="Nakama Y."/>
            <person name="Nakamichi Y."/>
            <person name="Nakamura M."/>
            <person name="Namiki N."/>
            <person name="Negishi M."/>
            <person name="Ohta I."/>
            <person name="Ono N."/>
            <person name="Saji S."/>
            <person name="Sakai K."/>
            <person name="Shibata M."/>
            <person name="Shimokawa T."/>
            <person name="Shomura A."/>
            <person name="Song J."/>
            <person name="Takazaki Y."/>
            <person name="Terasawa K."/>
            <person name="Tsuji K."/>
            <person name="Waki K."/>
            <person name="Yamagata H."/>
            <person name="Yamane H."/>
            <person name="Yoshiki S."/>
            <person name="Yoshihara R."/>
            <person name="Yukawa K."/>
            <person name="Zhong H."/>
            <person name="Iwama H."/>
            <person name="Endo T."/>
            <person name="Ito H."/>
            <person name="Hahn J.H."/>
            <person name="Kim H.I."/>
            <person name="Eun M.Y."/>
            <person name="Yano M."/>
            <person name="Jiang J."/>
            <person name="Gojobori T."/>
        </authorList>
    </citation>
    <scope>NUCLEOTIDE SEQUENCE</scope>
</reference>
<proteinExistence type="predicted"/>
<reference evidence="3 4" key="2">
    <citation type="journal article" date="2005" name="Nature">
        <title>The map-based sequence of the rice genome.</title>
        <authorList>
            <consortium name="International rice genome sequencing project (IRGSP)"/>
            <person name="Matsumoto T."/>
            <person name="Wu J."/>
            <person name="Kanamori H."/>
            <person name="Katayose Y."/>
            <person name="Fujisawa M."/>
            <person name="Namiki N."/>
            <person name="Mizuno H."/>
            <person name="Yamamoto K."/>
            <person name="Antonio B.A."/>
            <person name="Baba T."/>
            <person name="Sakata K."/>
            <person name="Nagamura Y."/>
            <person name="Aoki H."/>
            <person name="Arikawa K."/>
            <person name="Arita K."/>
            <person name="Bito T."/>
            <person name="Chiden Y."/>
            <person name="Fujitsuka N."/>
            <person name="Fukunaka R."/>
            <person name="Hamada M."/>
            <person name="Harada C."/>
            <person name="Hayashi A."/>
            <person name="Hijishita S."/>
            <person name="Honda M."/>
            <person name="Hosokawa S."/>
            <person name="Ichikawa Y."/>
            <person name="Idonuma A."/>
            <person name="Iijima M."/>
            <person name="Ikeda M."/>
            <person name="Ikeno M."/>
            <person name="Ito K."/>
            <person name="Ito S."/>
            <person name="Ito T."/>
            <person name="Ito Y."/>
            <person name="Ito Y."/>
            <person name="Iwabuchi A."/>
            <person name="Kamiya K."/>
            <person name="Karasawa W."/>
            <person name="Kurita K."/>
            <person name="Katagiri S."/>
            <person name="Kikuta A."/>
            <person name="Kobayashi H."/>
            <person name="Kobayashi N."/>
            <person name="Machita K."/>
            <person name="Maehara T."/>
            <person name="Masukawa M."/>
            <person name="Mizubayashi T."/>
            <person name="Mukai Y."/>
            <person name="Nagasaki H."/>
            <person name="Nagata Y."/>
            <person name="Naito S."/>
            <person name="Nakashima M."/>
            <person name="Nakama Y."/>
            <person name="Nakamichi Y."/>
            <person name="Nakamura M."/>
            <person name="Meguro A."/>
            <person name="Negishi M."/>
            <person name="Ohta I."/>
            <person name="Ohta T."/>
            <person name="Okamoto M."/>
            <person name="Ono N."/>
            <person name="Saji S."/>
            <person name="Sakaguchi M."/>
            <person name="Sakai K."/>
            <person name="Shibata M."/>
            <person name="Shimokawa T."/>
            <person name="Song J."/>
            <person name="Takazaki Y."/>
            <person name="Terasawa K."/>
            <person name="Tsugane M."/>
            <person name="Tsuji K."/>
            <person name="Ueda S."/>
            <person name="Waki K."/>
            <person name="Yamagata H."/>
            <person name="Yamamoto M."/>
            <person name="Yamamoto S."/>
            <person name="Yamane H."/>
            <person name="Yoshiki S."/>
            <person name="Yoshihara R."/>
            <person name="Yukawa K."/>
            <person name="Zhong H."/>
            <person name="Yano M."/>
            <person name="Yuan Q."/>
            <person name="Ouyang S."/>
            <person name="Liu J."/>
            <person name="Jones K.M."/>
            <person name="Gansberger K."/>
            <person name="Moffat K."/>
            <person name="Hill J."/>
            <person name="Bera J."/>
            <person name="Fadrosh D."/>
            <person name="Jin S."/>
            <person name="Johri S."/>
            <person name="Kim M."/>
            <person name="Overton L."/>
            <person name="Reardon M."/>
            <person name="Tsitrin T."/>
            <person name="Vuong H."/>
            <person name="Weaver B."/>
            <person name="Ciecko A."/>
            <person name="Tallon L."/>
            <person name="Jackson J."/>
            <person name="Pai G."/>
            <person name="Aken S.V."/>
            <person name="Utterback T."/>
            <person name="Reidmuller S."/>
            <person name="Feldblyum T."/>
            <person name="Hsiao J."/>
            <person name="Zismann V."/>
            <person name="Iobst S."/>
            <person name="de Vazeille A.R."/>
            <person name="Buell C.R."/>
            <person name="Ying K."/>
            <person name="Li Y."/>
            <person name="Lu T."/>
            <person name="Huang Y."/>
            <person name="Zhao Q."/>
            <person name="Feng Q."/>
            <person name="Zhang L."/>
            <person name="Zhu J."/>
            <person name="Weng Q."/>
            <person name="Mu J."/>
            <person name="Lu Y."/>
            <person name="Fan D."/>
            <person name="Liu Y."/>
            <person name="Guan J."/>
            <person name="Zhang Y."/>
            <person name="Yu S."/>
            <person name="Liu X."/>
            <person name="Zhang Y."/>
            <person name="Hong G."/>
            <person name="Han B."/>
            <person name="Choisne N."/>
            <person name="Demange N."/>
            <person name="Orjeda G."/>
            <person name="Samain S."/>
            <person name="Cattolico L."/>
            <person name="Pelletier E."/>
            <person name="Couloux A."/>
            <person name="Segurens B."/>
            <person name="Wincker P."/>
            <person name="D'Hont A."/>
            <person name="Scarpelli C."/>
            <person name="Weissenbach J."/>
            <person name="Salanoubat M."/>
            <person name="Quetier F."/>
            <person name="Yu Y."/>
            <person name="Kim H.R."/>
            <person name="Rambo T."/>
            <person name="Currie J."/>
            <person name="Collura K."/>
            <person name="Luo M."/>
            <person name="Yang T."/>
            <person name="Ammiraju J.S.S."/>
            <person name="Engler F."/>
            <person name="Soderlund C."/>
            <person name="Wing R.A."/>
            <person name="Palmer L.E."/>
            <person name="de la Bastide M."/>
            <person name="Spiegel L."/>
            <person name="Nascimento L."/>
            <person name="Zutavern T."/>
            <person name="O'Shaughnessy A."/>
            <person name="Dike S."/>
            <person name="Dedhia N."/>
            <person name="Preston R."/>
            <person name="Balija V."/>
            <person name="McCombie W.R."/>
            <person name="Chow T."/>
            <person name="Chen H."/>
            <person name="Chung M."/>
            <person name="Chen C."/>
            <person name="Shaw J."/>
            <person name="Wu H."/>
            <person name="Hsiao K."/>
            <person name="Chao Y."/>
            <person name="Chu M."/>
            <person name="Cheng C."/>
            <person name="Hour A."/>
            <person name="Lee P."/>
            <person name="Lin S."/>
            <person name="Lin Y."/>
            <person name="Liou J."/>
            <person name="Liu S."/>
            <person name="Hsing Y."/>
            <person name="Raghuvanshi S."/>
            <person name="Mohanty A."/>
            <person name="Bharti A.K."/>
            <person name="Gaur A."/>
            <person name="Gupta V."/>
            <person name="Kumar D."/>
            <person name="Ravi V."/>
            <person name="Vij S."/>
            <person name="Kapur A."/>
            <person name="Khurana P."/>
            <person name="Khurana P."/>
            <person name="Khurana J.P."/>
            <person name="Tyagi A.K."/>
            <person name="Gaikwad K."/>
            <person name="Singh A."/>
            <person name="Dalal V."/>
            <person name="Srivastava S."/>
            <person name="Dixit A."/>
            <person name="Pal A.K."/>
            <person name="Ghazi I.A."/>
            <person name="Yadav M."/>
            <person name="Pandit A."/>
            <person name="Bhargava A."/>
            <person name="Sureshbabu K."/>
            <person name="Batra K."/>
            <person name="Sharma T.R."/>
            <person name="Mohapatra T."/>
            <person name="Singh N.K."/>
            <person name="Messing J."/>
            <person name="Nelson A.B."/>
            <person name="Fuks G."/>
            <person name="Kavchok S."/>
            <person name="Keizer G."/>
            <person name="Linton E."/>
            <person name="Llaca V."/>
            <person name="Song R."/>
            <person name="Tanyolac B."/>
            <person name="Young S."/>
            <person name="Ho-Il K."/>
            <person name="Hahn J.H."/>
            <person name="Sangsakoo G."/>
            <person name="Vanavichit A."/>
            <person name="de Mattos Luiz.A.T."/>
            <person name="Zimmer P.D."/>
            <person name="Malone G."/>
            <person name="Dellagostin O."/>
            <person name="de Oliveira A.C."/>
            <person name="Bevan M."/>
            <person name="Bancroft I."/>
            <person name="Minx P."/>
            <person name="Cordum H."/>
            <person name="Wilson R."/>
            <person name="Cheng Z."/>
            <person name="Jin W."/>
            <person name="Jiang J."/>
            <person name="Leong S.A."/>
            <person name="Iwama H."/>
            <person name="Gojobori T."/>
            <person name="Itoh T."/>
            <person name="Niimura Y."/>
            <person name="Fujii Y."/>
            <person name="Habara T."/>
            <person name="Sakai H."/>
            <person name="Sato Y."/>
            <person name="Wilson G."/>
            <person name="Kumar K."/>
            <person name="McCouch S."/>
            <person name="Juretic N."/>
            <person name="Hoen D."/>
            <person name="Wright S."/>
            <person name="Bruskiewich R."/>
            <person name="Bureau T."/>
            <person name="Miyao A."/>
            <person name="Hirochika H."/>
            <person name="Nishikawa T."/>
            <person name="Kadowaki K."/>
            <person name="Sugiura M."/>
            <person name="Burr B."/>
            <person name="Sasaki T."/>
        </authorList>
    </citation>
    <scope>NUCLEOTIDE SEQUENCE [LARGE SCALE GENOMIC DNA]</scope>
    <source>
        <strain evidence="4">cv. Nipponbare</strain>
    </source>
</reference>
<reference evidence="3" key="4">
    <citation type="journal article" date="2007" name="Genome Res.">
        <title>Curated Genome Annotation of Oryza sativa ssp. japonica and Comparative Genome Analysis with Arabidopsis thaliana.</title>
        <authorList>
            <consortium name="The Rice Annotation Project (RAP)"/>
            <person name="Itoh T."/>
            <person name="Tanaka T."/>
            <person name="Barrero R.A."/>
            <person name="Yamasaki C."/>
            <person name="Fujii Y."/>
            <person name="Hilton P.B."/>
            <person name="Antonio B.A."/>
            <person name="Aono H."/>
            <person name="Apweiler R."/>
            <person name="Bruskiewich R."/>
            <person name="Bureau T."/>
            <person name="Burr F."/>
            <person name="Costa de Oliveira A."/>
            <person name="Fuks G."/>
            <person name="Habara T."/>
            <person name="Haberer G."/>
            <person name="Han B."/>
            <person name="Harada E."/>
            <person name="Hiraki A.T."/>
            <person name="Hirochika H."/>
            <person name="Hoen D."/>
            <person name="Hokari H."/>
            <person name="Hosokawa S."/>
            <person name="Hsing Y."/>
            <person name="Ikawa H."/>
            <person name="Ikeo K."/>
            <person name="Imanishi T."/>
            <person name="Ito Y."/>
            <person name="Jaiswal P."/>
            <person name="Kanno M."/>
            <person name="Kawahara Y."/>
            <person name="Kawamura T."/>
            <person name="Kawashima H."/>
            <person name="Khurana J.P."/>
            <person name="Kikuchi S."/>
            <person name="Komatsu S."/>
            <person name="Koyanagi K.O."/>
            <person name="Kubooka H."/>
            <person name="Lieberherr D."/>
            <person name="Lin Y.C."/>
            <person name="Lonsdale D."/>
            <person name="Matsumoto T."/>
            <person name="Matsuya A."/>
            <person name="McCombie W.R."/>
            <person name="Messing J."/>
            <person name="Miyao A."/>
            <person name="Mulder N."/>
            <person name="Nagamura Y."/>
            <person name="Nam J."/>
            <person name="Namiki N."/>
            <person name="Numa H."/>
            <person name="Nurimoto S."/>
            <person name="O'donovan C."/>
            <person name="Ohyanagi H."/>
            <person name="Okido T."/>
            <person name="Oota S."/>
            <person name="Osato N."/>
            <person name="Palmer L.E."/>
            <person name="Quetier F."/>
            <person name="Raghuvanshi S."/>
            <person name="Saichi N."/>
            <person name="Sakai H."/>
            <person name="Sakai Y."/>
            <person name="Sakata K."/>
            <person name="Sakurai T."/>
            <person name="Sato F."/>
            <person name="Sato Y."/>
            <person name="Schoof H."/>
            <person name="Seki M."/>
            <person name="Shibata M."/>
            <person name="Shimizu Y."/>
            <person name="Shinozaki K."/>
            <person name="Shinso Y."/>
            <person name="Singh N.K."/>
            <person name="Smith-White B."/>
            <person name="Takeda J."/>
            <person name="Tanino M."/>
            <person name="Tatusova T."/>
            <person name="Thongjuea S."/>
            <person name="Todokoro F."/>
            <person name="Tsugane M."/>
            <person name="Tyagi A.K."/>
            <person name="Vanavichit A."/>
            <person name="Wang A."/>
            <person name="Wing R.A."/>
            <person name="Yamaguchi K."/>
            <person name="Yamamoto M."/>
            <person name="Yamamoto N."/>
            <person name="Yu Y."/>
            <person name="Zhang H."/>
            <person name="Zhao Q."/>
            <person name="Higo K."/>
            <person name="Burr B."/>
            <person name="Gojobori T."/>
            <person name="Sasaki T."/>
        </authorList>
    </citation>
    <scope>NUCLEOTIDE SEQUENCE</scope>
</reference>
<dbReference type="EMBL" id="AP002844">
    <property type="protein sequence ID" value="BAD52525.1"/>
    <property type="molecule type" value="Genomic_DNA"/>
</dbReference>
<evidence type="ECO:0000313" key="2">
    <source>
        <dbReference type="EMBL" id="BAD52525.1"/>
    </source>
</evidence>